<evidence type="ECO:0000313" key="4">
    <source>
        <dbReference type="EMBL" id="MFC2925611.1"/>
    </source>
</evidence>
<gene>
    <name evidence="4" type="ORF">ACFOOR_05790</name>
</gene>
<feature type="region of interest" description="Disordered" evidence="1">
    <location>
        <begin position="285"/>
        <end position="318"/>
    </location>
</feature>
<feature type="domain" description="Resolvase/invertase-type recombinase catalytic" evidence="2">
    <location>
        <begin position="8"/>
        <end position="160"/>
    </location>
</feature>
<dbReference type="PANTHER" id="PTHR30461">
    <property type="entry name" value="DNA-INVERTASE FROM LAMBDOID PROPHAGE"/>
    <property type="match status" value="1"/>
</dbReference>
<dbReference type="PANTHER" id="PTHR30461:SF23">
    <property type="entry name" value="DNA RECOMBINASE-RELATED"/>
    <property type="match status" value="1"/>
</dbReference>
<comment type="caution">
    <text evidence="4">The sequence shown here is derived from an EMBL/GenBank/DDBJ whole genome shotgun (WGS) entry which is preliminary data.</text>
</comment>
<dbReference type="Pfam" id="PF07508">
    <property type="entry name" value="Recombinase"/>
    <property type="match status" value="1"/>
</dbReference>
<evidence type="ECO:0000259" key="3">
    <source>
        <dbReference type="PROSITE" id="PS51737"/>
    </source>
</evidence>
<evidence type="ECO:0000313" key="5">
    <source>
        <dbReference type="Proteomes" id="UP001595379"/>
    </source>
</evidence>
<dbReference type="InterPro" id="IPR050639">
    <property type="entry name" value="SSR_resolvase"/>
</dbReference>
<dbReference type="Proteomes" id="UP001595379">
    <property type="component" value="Unassembled WGS sequence"/>
</dbReference>
<evidence type="ECO:0000259" key="2">
    <source>
        <dbReference type="PROSITE" id="PS51736"/>
    </source>
</evidence>
<dbReference type="Pfam" id="PF00239">
    <property type="entry name" value="Resolvase"/>
    <property type="match status" value="1"/>
</dbReference>
<evidence type="ECO:0000256" key="1">
    <source>
        <dbReference type="SAM" id="MobiDB-lite"/>
    </source>
</evidence>
<reference evidence="5" key="1">
    <citation type="journal article" date="2019" name="Int. J. Syst. Evol. Microbiol.">
        <title>The Global Catalogue of Microorganisms (GCM) 10K type strain sequencing project: providing services to taxonomists for standard genome sequencing and annotation.</title>
        <authorList>
            <consortium name="The Broad Institute Genomics Platform"/>
            <consortium name="The Broad Institute Genome Sequencing Center for Infectious Disease"/>
            <person name="Wu L."/>
            <person name="Ma J."/>
        </authorList>
    </citation>
    <scope>NUCLEOTIDE SEQUENCE [LARGE SCALE GENOMIC DNA]</scope>
    <source>
        <strain evidence="5">KCTC 52487</strain>
    </source>
</reference>
<proteinExistence type="predicted"/>
<name>A0ABV6ZVY9_9PROT</name>
<dbReference type="EMBL" id="JBHRSV010000005">
    <property type="protein sequence ID" value="MFC2925611.1"/>
    <property type="molecule type" value="Genomic_DNA"/>
</dbReference>
<dbReference type="SUPFAM" id="SSF53041">
    <property type="entry name" value="Resolvase-like"/>
    <property type="match status" value="1"/>
</dbReference>
<dbReference type="InterPro" id="IPR011109">
    <property type="entry name" value="DNA_bind_recombinase_dom"/>
</dbReference>
<dbReference type="SMART" id="SM00857">
    <property type="entry name" value="Resolvase"/>
    <property type="match status" value="1"/>
</dbReference>
<accession>A0ABV6ZVY9</accession>
<organism evidence="4 5">
    <name type="scientific">Hyphobacterium vulgare</name>
    <dbReference type="NCBI Taxonomy" id="1736751"/>
    <lineage>
        <taxon>Bacteria</taxon>
        <taxon>Pseudomonadati</taxon>
        <taxon>Pseudomonadota</taxon>
        <taxon>Alphaproteobacteria</taxon>
        <taxon>Maricaulales</taxon>
        <taxon>Maricaulaceae</taxon>
        <taxon>Hyphobacterium</taxon>
    </lineage>
</organism>
<dbReference type="CDD" id="cd03768">
    <property type="entry name" value="SR_ResInv"/>
    <property type="match status" value="1"/>
</dbReference>
<keyword evidence="5" id="KW-1185">Reference proteome</keyword>
<dbReference type="Gene3D" id="3.40.50.1390">
    <property type="entry name" value="Resolvase, N-terminal catalytic domain"/>
    <property type="match status" value="1"/>
</dbReference>
<dbReference type="InterPro" id="IPR038109">
    <property type="entry name" value="DNA_bind_recomb_sf"/>
</dbReference>
<dbReference type="PROSITE" id="PS51736">
    <property type="entry name" value="RECOMBINASES_3"/>
    <property type="match status" value="1"/>
</dbReference>
<dbReference type="RefSeq" id="WP_343165376.1">
    <property type="nucleotide sequence ID" value="NZ_JBHRSV010000005.1"/>
</dbReference>
<dbReference type="PROSITE" id="PS51737">
    <property type="entry name" value="RECOMBINASE_DNA_BIND"/>
    <property type="match status" value="1"/>
</dbReference>
<dbReference type="SUPFAM" id="SSF109709">
    <property type="entry name" value="KorB DNA-binding domain-like"/>
    <property type="match status" value="1"/>
</dbReference>
<protein>
    <submittedName>
        <fullName evidence="4">Recombinase family protein</fullName>
    </submittedName>
</protein>
<sequence>MTERKTVRCAIYTRKSSEEGLEQEFNSLEAQREACAAYIASQKGEGWKPLPTRYDDGGISGGHLDRPGLERLLGDIEAGKIDMVVVYKIDRLTRSLADFSRLVERFEARQCAFVSVTQAFNTSTSMGRLTLNVLLSFAQFEREVTAERIRDKIAASKKKGMWMGGQVPLGYRAKDRSLIIDPAEASLVKHIYRVYVKTRCLSEVEARLEREGHRTAKRTLKDGRVVGGRRFSRGHIHRILTSPLYAGKIAHKGEIHEGRHEAIIAEADWHRIQDLLQDQAVIRRRKPRGSPVKTAPRESSPLRGKLFDETGGRLTPSHTSIRGKRLRYYVSRKLVTRSVGAATEKERTDQSSVGTPTKTKGWRLPAIALESAVANAIAVHIKKLAGSARLLKKPTPAGLEAITAASQSLQDLLKQDRSGFIGALVLRVMIVPGQMTIDINRGGLAHQLGVGESEINEGVTTIRSAFQLRRRGIEAKIVTGLDPSEIDQVLAREVTRAITWRQEIEAGRSPNEIAKEMGWSTAPLRKRMKLAFLSPKLIAAILEGRQRADLSVNSLIHGEIPASWAEQERRFGD</sequence>
<feature type="domain" description="Recombinase" evidence="3">
    <location>
        <begin position="168"/>
        <end position="282"/>
    </location>
</feature>
<dbReference type="InterPro" id="IPR036162">
    <property type="entry name" value="Resolvase-like_N_sf"/>
</dbReference>
<dbReference type="Gene3D" id="3.90.1750.20">
    <property type="entry name" value="Putative Large Serine Recombinase, Chain B, Domain 2"/>
    <property type="match status" value="1"/>
</dbReference>
<dbReference type="InterPro" id="IPR006119">
    <property type="entry name" value="Resolv_N"/>
</dbReference>